<evidence type="ECO:0000313" key="2">
    <source>
        <dbReference type="Proteomes" id="UP000006320"/>
    </source>
</evidence>
<name>A0AAV3V0U5_9ALTE</name>
<comment type="caution">
    <text evidence="1">The sequence shown here is derived from an EMBL/GenBank/DDBJ whole genome shotgun (WGS) entry which is preliminary data.</text>
</comment>
<proteinExistence type="predicted"/>
<evidence type="ECO:0000313" key="1">
    <source>
        <dbReference type="EMBL" id="GAC10642.1"/>
    </source>
</evidence>
<accession>A0AAV3V0U5</accession>
<reference evidence="1 2" key="1">
    <citation type="journal article" date="2017" name="Antonie Van Leeuwenhoek">
        <title>Rhizobium rhizosphaerae sp. nov., a novel species isolated from rice rhizosphere.</title>
        <authorList>
            <person name="Zhao J.J."/>
            <person name="Zhang J."/>
            <person name="Zhang R.J."/>
            <person name="Zhang C.W."/>
            <person name="Yin H.Q."/>
            <person name="Zhang X.X."/>
        </authorList>
    </citation>
    <scope>NUCLEOTIDE SEQUENCE [LARGE SCALE GENOMIC DNA]</scope>
    <source>
        <strain evidence="1 2">S18K6</strain>
    </source>
</reference>
<dbReference type="Proteomes" id="UP000006320">
    <property type="component" value="Unassembled WGS sequence"/>
</dbReference>
<protein>
    <submittedName>
        <fullName evidence="1">Uncharacterized protein</fullName>
    </submittedName>
</protein>
<dbReference type="AlphaFoldDB" id="A0AAV3V0U5"/>
<dbReference type="EMBL" id="BAEM01000034">
    <property type="protein sequence ID" value="GAC10642.1"/>
    <property type="molecule type" value="Genomic_DNA"/>
</dbReference>
<organism evidence="1 2">
    <name type="scientific">Paraglaciecola chathamensis S18K6</name>
    <dbReference type="NCBI Taxonomy" id="1127672"/>
    <lineage>
        <taxon>Bacteria</taxon>
        <taxon>Pseudomonadati</taxon>
        <taxon>Pseudomonadota</taxon>
        <taxon>Gammaproteobacteria</taxon>
        <taxon>Alteromonadales</taxon>
        <taxon>Alteromonadaceae</taxon>
        <taxon>Paraglaciecola</taxon>
    </lineage>
</organism>
<sequence length="39" mass="4582">MRQRPIYLHNNLHNKQQNSNLLSTSFSKQIPLGDICQLM</sequence>
<gene>
    <name evidence="1" type="ORF">GCHA_2699</name>
</gene>